<keyword evidence="6 7" id="KW-0520">NAD</keyword>
<dbReference type="PANTHER" id="PTHR43821">
    <property type="entry name" value="NAD(P)H NITROREDUCTASE YDJA-RELATED"/>
    <property type="match status" value="1"/>
</dbReference>
<dbReference type="CDD" id="cd02135">
    <property type="entry name" value="YdjA-like"/>
    <property type="match status" value="1"/>
</dbReference>
<dbReference type="PIRSF" id="PIRSF000232">
    <property type="entry name" value="YdjA"/>
    <property type="match status" value="1"/>
</dbReference>
<dbReference type="GO" id="GO:0016491">
    <property type="term" value="F:oxidoreductase activity"/>
    <property type="evidence" value="ECO:0007669"/>
    <property type="project" value="UniProtKB-UniRule"/>
</dbReference>
<comment type="cofactor">
    <cofactor evidence="8">
        <name>FMN</name>
        <dbReference type="ChEBI" id="CHEBI:58210"/>
    </cofactor>
    <text evidence="8">Binds 1 FMN per subunit.</text>
</comment>
<dbReference type="InterPro" id="IPR000415">
    <property type="entry name" value="Nitroreductase-like"/>
</dbReference>
<keyword evidence="3 7" id="KW-0288">FMN</keyword>
<reference evidence="10 11" key="1">
    <citation type="submission" date="2020-07" db="EMBL/GenBank/DDBJ databases">
        <title>Bacterium isolated from marien macroalgae.</title>
        <authorList>
            <person name="Zhu K."/>
            <person name="Lu D."/>
            <person name="Du Z."/>
        </authorList>
    </citation>
    <scope>NUCLEOTIDE SEQUENCE [LARGE SCALE GENOMIC DNA]</scope>
    <source>
        <strain evidence="10 11">3-1745</strain>
    </source>
</reference>
<keyword evidence="5 7" id="KW-0560">Oxidoreductase</keyword>
<evidence type="ECO:0000256" key="4">
    <source>
        <dbReference type="ARBA" id="ARBA00022857"/>
    </source>
</evidence>
<dbReference type="EC" id="1.-.-.-" evidence="7"/>
<dbReference type="InterPro" id="IPR052530">
    <property type="entry name" value="NAD(P)H_nitroreductase"/>
</dbReference>
<dbReference type="PANTHER" id="PTHR43821:SF1">
    <property type="entry name" value="NAD(P)H NITROREDUCTASE YDJA-RELATED"/>
    <property type="match status" value="1"/>
</dbReference>
<evidence type="ECO:0000256" key="1">
    <source>
        <dbReference type="ARBA" id="ARBA00007118"/>
    </source>
</evidence>
<evidence type="ECO:0000256" key="5">
    <source>
        <dbReference type="ARBA" id="ARBA00023002"/>
    </source>
</evidence>
<dbReference type="Gene3D" id="3.40.109.10">
    <property type="entry name" value="NADH Oxidase"/>
    <property type="match status" value="1"/>
</dbReference>
<feature type="binding site" evidence="8">
    <location>
        <position position="35"/>
    </location>
    <ligand>
        <name>FMN</name>
        <dbReference type="ChEBI" id="CHEBI:58210"/>
        <note>ligand shared between dimeric partners</note>
    </ligand>
</feature>
<evidence type="ECO:0000256" key="6">
    <source>
        <dbReference type="ARBA" id="ARBA00023027"/>
    </source>
</evidence>
<feature type="domain" description="Nitroreductase" evidence="9">
    <location>
        <begin position="10"/>
        <end position="164"/>
    </location>
</feature>
<feature type="binding site" description="in other chain" evidence="8">
    <location>
        <begin position="10"/>
        <end position="12"/>
    </location>
    <ligand>
        <name>FMN</name>
        <dbReference type="ChEBI" id="CHEBI:58210"/>
        <note>ligand shared between dimeric partners</note>
    </ligand>
</feature>
<dbReference type="EMBL" id="JACEMT010000036">
    <property type="protein sequence ID" value="MBA4501492.1"/>
    <property type="molecule type" value="Genomic_DNA"/>
</dbReference>
<dbReference type="Pfam" id="PF00881">
    <property type="entry name" value="Nitroreductase"/>
    <property type="match status" value="1"/>
</dbReference>
<comment type="similarity">
    <text evidence="1 7">Belongs to the nitroreductase family.</text>
</comment>
<sequence>MEALDALINRVSCPRLEGPAPTAEQVENMLKAALRAPDHGALRPWRFIITEGEGREKLGRLYAEAARQDDPELAEARYEKYCNMPLRAPMVITVVAVTQEHPKVPVSEQLISAGCAAHAIIQAAHAQGVGAMWRTGEMAYHPSVEQGLGLVEGEGIVGYIYLGHPCRKREAPQLVVDDFVTRWEG</sequence>
<evidence type="ECO:0000259" key="9">
    <source>
        <dbReference type="Pfam" id="PF00881"/>
    </source>
</evidence>
<evidence type="ECO:0000313" key="10">
    <source>
        <dbReference type="EMBL" id="MBA4501492.1"/>
    </source>
</evidence>
<keyword evidence="11" id="KW-1185">Reference proteome</keyword>
<evidence type="ECO:0000256" key="7">
    <source>
        <dbReference type="PIRNR" id="PIRNR000232"/>
    </source>
</evidence>
<evidence type="ECO:0000256" key="3">
    <source>
        <dbReference type="ARBA" id="ARBA00022643"/>
    </source>
</evidence>
<dbReference type="AlphaFoldDB" id="A0A7W2ABH9"/>
<evidence type="ECO:0000256" key="2">
    <source>
        <dbReference type="ARBA" id="ARBA00022630"/>
    </source>
</evidence>
<evidence type="ECO:0000313" key="11">
    <source>
        <dbReference type="Proteomes" id="UP000538931"/>
    </source>
</evidence>
<feature type="binding site" evidence="8">
    <location>
        <position position="39"/>
    </location>
    <ligand>
        <name>FMN</name>
        <dbReference type="ChEBI" id="CHEBI:58210"/>
        <note>ligand shared between dimeric partners</note>
    </ligand>
</feature>
<dbReference type="NCBIfam" id="NF008088">
    <property type="entry name" value="PRK10828.1"/>
    <property type="match status" value="1"/>
</dbReference>
<dbReference type="RefSeq" id="WP_181737409.1">
    <property type="nucleotide sequence ID" value="NZ_JACEMT010000036.1"/>
</dbReference>
<keyword evidence="2 7" id="KW-0285">Flavoprotein</keyword>
<gene>
    <name evidence="10" type="ORF">H1S06_03805</name>
</gene>
<dbReference type="SUPFAM" id="SSF55469">
    <property type="entry name" value="FMN-dependent nitroreductase-like"/>
    <property type="match status" value="1"/>
</dbReference>
<name>A0A7W2ABH9_9GAMM</name>
<keyword evidence="4 7" id="KW-0521">NADP</keyword>
<evidence type="ECO:0000256" key="8">
    <source>
        <dbReference type="PIRSR" id="PIRSR000232-1"/>
    </source>
</evidence>
<organism evidence="10 11">
    <name type="scientific">Marinobacterium marinum</name>
    <dbReference type="NCBI Taxonomy" id="2756129"/>
    <lineage>
        <taxon>Bacteria</taxon>
        <taxon>Pseudomonadati</taxon>
        <taxon>Pseudomonadota</taxon>
        <taxon>Gammaproteobacteria</taxon>
        <taxon>Oceanospirillales</taxon>
        <taxon>Oceanospirillaceae</taxon>
        <taxon>Marinobacterium</taxon>
    </lineage>
</organism>
<protein>
    <recommendedName>
        <fullName evidence="7">Putative NAD(P)H nitroreductase</fullName>
        <ecNumber evidence="7">1.-.-.-</ecNumber>
    </recommendedName>
</protein>
<dbReference type="Proteomes" id="UP000538931">
    <property type="component" value="Unassembled WGS sequence"/>
</dbReference>
<feature type="binding site" description="in other chain" evidence="8">
    <location>
        <begin position="133"/>
        <end position="135"/>
    </location>
    <ligand>
        <name>FMN</name>
        <dbReference type="ChEBI" id="CHEBI:58210"/>
        <note>ligand shared between dimeric partners</note>
    </ligand>
</feature>
<comment type="caution">
    <text evidence="10">The sequence shown here is derived from an EMBL/GenBank/DDBJ whole genome shotgun (WGS) entry which is preliminary data.</text>
</comment>
<proteinExistence type="inferred from homology"/>
<accession>A0A7W2ABH9</accession>
<dbReference type="InterPro" id="IPR029479">
    <property type="entry name" value="Nitroreductase"/>
</dbReference>
<dbReference type="InterPro" id="IPR026021">
    <property type="entry name" value="YdjA-like"/>
</dbReference>